<dbReference type="PANTHER" id="PTHR13091:SF0">
    <property type="entry name" value="NONSENSE-MEDIATED MRNA DECAY FACTOR SMG8"/>
    <property type="match status" value="1"/>
</dbReference>
<evidence type="ECO:0000256" key="2">
    <source>
        <dbReference type="ARBA" id="ARBA00023161"/>
    </source>
</evidence>
<feature type="region of interest" description="Disordered" evidence="5">
    <location>
        <begin position="617"/>
        <end position="673"/>
    </location>
</feature>
<evidence type="ECO:0000256" key="5">
    <source>
        <dbReference type="SAM" id="MobiDB-lite"/>
    </source>
</evidence>
<evidence type="ECO:0000256" key="4">
    <source>
        <dbReference type="RuleBase" id="RU367133"/>
    </source>
</evidence>
<accession>A0A8S4N186</accession>
<evidence type="ECO:0000256" key="3">
    <source>
        <dbReference type="ARBA" id="ARBA00029509"/>
    </source>
</evidence>
<name>A0A8S4N186_OWEFU</name>
<evidence type="ECO:0000313" key="7">
    <source>
        <dbReference type="Proteomes" id="UP000749559"/>
    </source>
</evidence>
<dbReference type="EMBL" id="CAIIXF020000001">
    <property type="protein sequence ID" value="CAH1774996.1"/>
    <property type="molecule type" value="Genomic_DNA"/>
</dbReference>
<dbReference type="PANTHER" id="PTHR13091">
    <property type="entry name" value="AMPLIFIED IN BREAST CANCER 2-RELATED"/>
    <property type="match status" value="1"/>
</dbReference>
<dbReference type="OrthoDB" id="63589at2759"/>
<dbReference type="AlphaFoldDB" id="A0A8S4N186"/>
<evidence type="ECO:0000313" key="6">
    <source>
        <dbReference type="EMBL" id="CAH1774996.1"/>
    </source>
</evidence>
<reference evidence="6" key="1">
    <citation type="submission" date="2022-03" db="EMBL/GenBank/DDBJ databases">
        <authorList>
            <person name="Martin C."/>
        </authorList>
    </citation>
    <scope>NUCLEOTIDE SEQUENCE</scope>
</reference>
<keyword evidence="2 4" id="KW-0866">Nonsense-mediated mRNA decay</keyword>
<organism evidence="6 7">
    <name type="scientific">Owenia fusiformis</name>
    <name type="common">Polychaete worm</name>
    <dbReference type="NCBI Taxonomy" id="6347"/>
    <lineage>
        <taxon>Eukaryota</taxon>
        <taxon>Metazoa</taxon>
        <taxon>Spiralia</taxon>
        <taxon>Lophotrochozoa</taxon>
        <taxon>Annelida</taxon>
        <taxon>Polychaeta</taxon>
        <taxon>Sedentaria</taxon>
        <taxon>Canalipalpata</taxon>
        <taxon>Sabellida</taxon>
        <taxon>Oweniida</taxon>
        <taxon>Oweniidae</taxon>
        <taxon>Owenia</taxon>
    </lineage>
</organism>
<protein>
    <recommendedName>
        <fullName evidence="3 4">Nonsense-mediated mRNA decay factor SMG8</fullName>
    </recommendedName>
</protein>
<evidence type="ECO:0000256" key="1">
    <source>
        <dbReference type="ARBA" id="ARBA00006443"/>
    </source>
</evidence>
<comment type="similarity">
    <text evidence="1 4">Belongs to the SMG8 family.</text>
</comment>
<dbReference type="GO" id="GO:0000184">
    <property type="term" value="P:nuclear-transcribed mRNA catabolic process, nonsense-mediated decay"/>
    <property type="evidence" value="ECO:0007669"/>
    <property type="project" value="UniProtKB-UniRule"/>
</dbReference>
<comment type="caution">
    <text evidence="6">The sequence shown here is derived from an EMBL/GenBank/DDBJ whole genome shotgun (WGS) entry which is preliminary data.</text>
</comment>
<sequence>MSRNFTFPINSTVLNNFPKLDDKVCVVSIIGKSRYNLNSSKASILNSNINIDAFRGWNEDDTDTSVDHTCHIEGFYDDANHVIYLHFLSAYDTCSLANVCESVHKRLTEHGYWQLWQDSEHKHARALLYLFSVSHIIMMTQPGSSLDITCVRLFRILDEIRKKLQMAVGDILKDLGAPREWCLAARPCSPRVLFVFETCLLTETPGNDNSAFNRPRTQKISPLKKLQHSIEDQIYRILRKARIITNISNNSLFAVAANQEFVYVCSNSSKSVAAKDSLSFYLTQLHNTCAIPKDSDNPQRSHGYQMNRHGNQKVSGLVTLPTEMSTLPKGNDFSSFLKQHVDLALGKGFDDNVGRNPVPALFETESCELTLQICDALYEFFMIDPMGTTGKLHFNTLKTKLEVDLRFSEGRCGKILPLAENAYAEGLPQHYTRSYHQQKLAAARRVLSQHARGPASEKYLKQLEEECTRIWKSGRELCEQTSLTGNHCTNALHRLSEDEDQSNNQGVKLPVLPHASQVKTKSTCNCGRKQSEREDPFDHKAANFDFYDQLRKTCCDKLENIELPVFKPSIAEVKSSPAKPIVEEAETPIANKDLSRLDIVSGMSNLSLTMSLVESEASDSMYSHGPQGSFTTEPQLEQPQHANTEQGSQRDDSPEALGTEVEVSQQATERQHSTTEYLAGMLHSVSPPGLLPQFPSWSLVGLSKYNAYSYSQGLDQPGFLHGGNFLLPWDLNGKGDKEKWPTVAEMSTKKGKSKRGQKDQASEVNAKIYLGIEYECPRGHRFFITSPDKILKLPSGATGPPKENAAKLLNTDFPLYTACHCRSAKGYIAQLMRVFVAVPEGPVEVSLTPRVQPGPPPCPVFHPGTTSAVPLPKGKIWVLRLPFIYIGEDGPILPPTDSQHLNSCRLLKGLFTITEDSS</sequence>
<dbReference type="Pfam" id="PF10220">
    <property type="entry name" value="Smg8_Smg9"/>
    <property type="match status" value="1"/>
</dbReference>
<gene>
    <name evidence="6" type="ORF">OFUS_LOCUS2357</name>
</gene>
<keyword evidence="7" id="KW-1185">Reference proteome</keyword>
<proteinExistence type="inferred from homology"/>
<dbReference type="Proteomes" id="UP000749559">
    <property type="component" value="Unassembled WGS sequence"/>
</dbReference>
<feature type="compositionally biased region" description="Polar residues" evidence="5">
    <location>
        <begin position="617"/>
        <end position="647"/>
    </location>
</feature>
<comment type="function">
    <text evidence="4">Involved in nonsense-mediated decay (NMD) of mRNAs containing premature stop codons.</text>
</comment>
<dbReference type="InterPro" id="IPR019354">
    <property type="entry name" value="SMG8-like"/>
</dbReference>